<accession>M1ZAZ1</accession>
<dbReference type="EMBL" id="LT669839">
    <property type="protein sequence ID" value="SHD76349.1"/>
    <property type="molecule type" value="Genomic_DNA"/>
</dbReference>
<organism evidence="1 2">
    <name type="scientific">[Clostridium] ultunense Esp</name>
    <dbReference type="NCBI Taxonomy" id="1288971"/>
    <lineage>
        <taxon>Bacteria</taxon>
        <taxon>Bacillati</taxon>
        <taxon>Bacillota</taxon>
        <taxon>Tissierellia</taxon>
        <taxon>Tissierellales</taxon>
        <taxon>Tepidimicrobiaceae</taxon>
        <taxon>Schnuerera</taxon>
    </lineage>
</organism>
<gene>
    <name evidence="1" type="ORF">CUESP1_0973</name>
</gene>
<dbReference type="OrthoDB" id="368187at2"/>
<dbReference type="RefSeq" id="WP_005585037.1">
    <property type="nucleotide sequence ID" value="NZ_LT669839.1"/>
</dbReference>
<protein>
    <recommendedName>
        <fullName evidence="3">Selenium-dependent hydroxylase accessory protein YqeC</fullName>
    </recommendedName>
</protein>
<dbReference type="SUPFAM" id="SSF52540">
    <property type="entry name" value="P-loop containing nucleoside triphosphate hydrolases"/>
    <property type="match status" value="1"/>
</dbReference>
<evidence type="ECO:0008006" key="3">
    <source>
        <dbReference type="Google" id="ProtNLM"/>
    </source>
</evidence>
<reference evidence="1 2" key="1">
    <citation type="submission" date="2016-11" db="EMBL/GenBank/DDBJ databases">
        <authorList>
            <person name="Manzoor S."/>
        </authorList>
    </citation>
    <scope>NUCLEOTIDE SEQUENCE [LARGE SCALE GENOMIC DNA]</scope>
    <source>
        <strain evidence="1">Clostridium ultunense strain Esp</strain>
    </source>
</reference>
<name>M1ZAZ1_9FIRM</name>
<keyword evidence="2" id="KW-1185">Reference proteome</keyword>
<proteinExistence type="predicted"/>
<sequence length="238" mass="27032">MRIYESLGLDIYKREILSLIGGGGKTTTIFALGEELKGLNKKVLITTTTAIYNPEKDYDHYFLREIEDFNPREGGITIFGDRVEKGKLKGVPLSKFKEIINRELFDFVLIEADGAKGKPIKGHAPYEPVIPKNTTKTIGIIGLDSLGKKIGDIVHRPEIFTNITNTRYSDIIDEEIIIRYILDPEGLFKVTQGKRILLLNKAYNEKTILKGSRIRRILLANGFKDTVLVTDIKRKKFY</sequence>
<evidence type="ECO:0000313" key="1">
    <source>
        <dbReference type="EMBL" id="SHD76349.1"/>
    </source>
</evidence>
<dbReference type="Pfam" id="PF19842">
    <property type="entry name" value="YqeC"/>
    <property type="match status" value="1"/>
</dbReference>
<dbReference type="InterPro" id="IPR027417">
    <property type="entry name" value="P-loop_NTPase"/>
</dbReference>
<dbReference type="Proteomes" id="UP000245423">
    <property type="component" value="Chromosome 1"/>
</dbReference>
<dbReference type="HOGENOM" id="CLU_068045_2_1_9"/>
<dbReference type="InterPro" id="IPR017587">
    <property type="entry name" value="YqeC"/>
</dbReference>
<evidence type="ECO:0000313" key="2">
    <source>
        <dbReference type="Proteomes" id="UP000245423"/>
    </source>
</evidence>
<dbReference type="NCBIfam" id="TIGR03172">
    <property type="entry name" value="selenium cofactor biosynthesis protein YqeC"/>
    <property type="match status" value="1"/>
</dbReference>
<dbReference type="AlphaFoldDB" id="M1ZAZ1"/>